<dbReference type="AlphaFoldDB" id="A0A9P4GV89"/>
<feature type="compositionally biased region" description="Acidic residues" evidence="3">
    <location>
        <begin position="685"/>
        <end position="715"/>
    </location>
</feature>
<dbReference type="GeneID" id="63853115"/>
<proteinExistence type="predicted"/>
<dbReference type="GO" id="GO:0007064">
    <property type="term" value="P:mitotic sister chromatid cohesion"/>
    <property type="evidence" value="ECO:0007669"/>
    <property type="project" value="TreeGrafter"/>
</dbReference>
<gene>
    <name evidence="5" type="ORF">K460DRAFT_392110</name>
</gene>
<keyword evidence="6" id="KW-1185">Reference proteome</keyword>
<evidence type="ECO:0000256" key="2">
    <source>
        <dbReference type="ARBA" id="ARBA00023242"/>
    </source>
</evidence>
<feature type="region of interest" description="Disordered" evidence="3">
    <location>
        <begin position="419"/>
        <end position="459"/>
    </location>
</feature>
<comment type="subcellular location">
    <subcellularLocation>
        <location evidence="1">Nucleus</location>
    </subcellularLocation>
</comment>
<dbReference type="Pfam" id="PF04825">
    <property type="entry name" value="Rad21_Rec8_N"/>
    <property type="match status" value="1"/>
</dbReference>
<dbReference type="OrthoDB" id="5427633at2759"/>
<dbReference type="GO" id="GO:0003682">
    <property type="term" value="F:chromatin binding"/>
    <property type="evidence" value="ECO:0007669"/>
    <property type="project" value="TreeGrafter"/>
</dbReference>
<sequence length="749" mass="81244">MFYSHEVLTSREYGVATVWLVATLGSNSSLKRFNRKQILDVDVAKACQTIANPVAPMALRLQSNLLYGVSRVYMQQCGYVLSDAQTAHNTMRMMLRTVKDTALDWNAGQARPGLLVLPDDPSFLPEFALPLPELLADLDLGFSLDITHDDESQSLTPFGSQQPQCSYPSEIGGLILPTSSPGMPGEFRLEGDNGPGSIDRPSGMFDAGNMLEMLEPDFMFGDDGDLIDLTAGNAIVVTPGVPGGSTMHSDAGASARVRREHEEGRGADAQLPGHHMDIDLPIYADELPEFEAFSSAPNQQSNEQVELLGSSSTASAPMRRKRRTARVLPTDATIEFRNKDLADWNANYLQNMKAAARVKIKAFADKQAKKNAEYFVWGSGIGSIAGRFLGAKGPNPFDMFIGDNLFELLTGMSRKKVTGLKHDRDSGIDDATQQESRRVRQKTGGSEEQIGRGPEDDDLFMAGGDEVELPREAVSALDDQQLLSAMPWNISASIRGSSVVPRSGHVGMISSVDQGKRGSRMVSASPLLGRGQPGGLVDLRGLESDNDFAYGGDEFALSGPSSDLLERATPPHAARVRVALSAEGENFLTFVTEAITEKRNRIQAALEPMSDLLQTEAAADTDGITLEDLLPPHENTKIVACQGLMMVLDLGTKGMLDVQQPKALGEIILKLTEKAKAMQIVEISDGPESESEEDSDEDVADVEEEEENDVQEEEIQDRADIGEEGHFQEKFAAGTAAYEADDHDSLYDD</sequence>
<protein>
    <recommendedName>
        <fullName evidence="4">Rad21/Rec8-like protein N-terminal domain-containing protein</fullName>
    </recommendedName>
</protein>
<dbReference type="RefSeq" id="XP_040794500.1">
    <property type="nucleotide sequence ID" value="XM_040935864.1"/>
</dbReference>
<dbReference type="InterPro" id="IPR039781">
    <property type="entry name" value="Rad21/Rec8-like"/>
</dbReference>
<dbReference type="Proteomes" id="UP000800039">
    <property type="component" value="Unassembled WGS sequence"/>
</dbReference>
<name>A0A9P4GV89_9PLEO</name>
<feature type="compositionally biased region" description="Basic and acidic residues" evidence="3">
    <location>
        <begin position="716"/>
        <end position="729"/>
    </location>
</feature>
<feature type="domain" description="Rad21/Rec8-like protein N-terminal" evidence="4">
    <location>
        <begin position="1"/>
        <end position="108"/>
    </location>
</feature>
<evidence type="ECO:0000256" key="3">
    <source>
        <dbReference type="SAM" id="MobiDB-lite"/>
    </source>
</evidence>
<dbReference type="CDD" id="cd21789">
    <property type="entry name" value="Rad21_Rec8_M_SpRec8p-like"/>
    <property type="match status" value="1"/>
</dbReference>
<dbReference type="PANTHER" id="PTHR12585:SF70">
    <property type="entry name" value="RAD21_REC8 N TERMINAL DOMAIN PROTEIN (AFU_ORTHOLOGUE AFUA_6G02900)"/>
    <property type="match status" value="1"/>
</dbReference>
<accession>A0A9P4GV89</accession>
<feature type="region of interest" description="Disordered" evidence="3">
    <location>
        <begin position="683"/>
        <end position="749"/>
    </location>
</feature>
<keyword evidence="2" id="KW-0539">Nucleus</keyword>
<organism evidence="5 6">
    <name type="scientific">Cucurbitaria berberidis CBS 394.84</name>
    <dbReference type="NCBI Taxonomy" id="1168544"/>
    <lineage>
        <taxon>Eukaryota</taxon>
        <taxon>Fungi</taxon>
        <taxon>Dikarya</taxon>
        <taxon>Ascomycota</taxon>
        <taxon>Pezizomycotina</taxon>
        <taxon>Dothideomycetes</taxon>
        <taxon>Pleosporomycetidae</taxon>
        <taxon>Pleosporales</taxon>
        <taxon>Pleosporineae</taxon>
        <taxon>Cucurbitariaceae</taxon>
        <taxon>Cucurbitaria</taxon>
    </lineage>
</organism>
<dbReference type="InterPro" id="IPR006910">
    <property type="entry name" value="Rad21_Rec8_N"/>
</dbReference>
<evidence type="ECO:0000313" key="6">
    <source>
        <dbReference type="Proteomes" id="UP000800039"/>
    </source>
</evidence>
<dbReference type="PANTHER" id="PTHR12585">
    <property type="entry name" value="SCC1 / RAD21 FAMILY MEMBER"/>
    <property type="match status" value="1"/>
</dbReference>
<comment type="caution">
    <text evidence="5">The sequence shown here is derived from an EMBL/GenBank/DDBJ whole genome shotgun (WGS) entry which is preliminary data.</text>
</comment>
<dbReference type="GO" id="GO:0005634">
    <property type="term" value="C:nucleus"/>
    <property type="evidence" value="ECO:0007669"/>
    <property type="project" value="UniProtKB-SubCell"/>
</dbReference>
<evidence type="ECO:0000256" key="1">
    <source>
        <dbReference type="ARBA" id="ARBA00004123"/>
    </source>
</evidence>
<evidence type="ECO:0000259" key="4">
    <source>
        <dbReference type="Pfam" id="PF04825"/>
    </source>
</evidence>
<reference evidence="5" key="1">
    <citation type="submission" date="2020-01" db="EMBL/GenBank/DDBJ databases">
        <authorList>
            <consortium name="DOE Joint Genome Institute"/>
            <person name="Haridas S."/>
            <person name="Albert R."/>
            <person name="Binder M."/>
            <person name="Bloem J."/>
            <person name="Labutti K."/>
            <person name="Salamov A."/>
            <person name="Andreopoulos B."/>
            <person name="Baker S.E."/>
            <person name="Barry K."/>
            <person name="Bills G."/>
            <person name="Bluhm B.H."/>
            <person name="Cannon C."/>
            <person name="Castanera R."/>
            <person name="Culley D.E."/>
            <person name="Daum C."/>
            <person name="Ezra D."/>
            <person name="Gonzalez J.B."/>
            <person name="Henrissat B."/>
            <person name="Kuo A."/>
            <person name="Liang C."/>
            <person name="Lipzen A."/>
            <person name="Lutzoni F."/>
            <person name="Magnuson J."/>
            <person name="Mondo S."/>
            <person name="Nolan M."/>
            <person name="Ohm R."/>
            <person name="Pangilinan J."/>
            <person name="Park H.-J."/>
            <person name="Ramirez L."/>
            <person name="Alfaro M."/>
            <person name="Sun H."/>
            <person name="Tritt A."/>
            <person name="Yoshinaga Y."/>
            <person name="Zwiers L.-H."/>
            <person name="Turgeon B.G."/>
            <person name="Goodwin S.B."/>
            <person name="Spatafora J.W."/>
            <person name="Crous P.W."/>
            <person name="Grigoriev I.V."/>
        </authorList>
    </citation>
    <scope>NUCLEOTIDE SEQUENCE</scope>
    <source>
        <strain evidence="5">CBS 394.84</strain>
    </source>
</reference>
<evidence type="ECO:0000313" key="5">
    <source>
        <dbReference type="EMBL" id="KAF1851937.1"/>
    </source>
</evidence>
<dbReference type="GO" id="GO:0030892">
    <property type="term" value="C:mitotic cohesin complex"/>
    <property type="evidence" value="ECO:0007669"/>
    <property type="project" value="TreeGrafter"/>
</dbReference>
<dbReference type="EMBL" id="ML976614">
    <property type="protein sequence ID" value="KAF1851937.1"/>
    <property type="molecule type" value="Genomic_DNA"/>
</dbReference>